<dbReference type="Proteomes" id="UP000645462">
    <property type="component" value="Unassembled WGS sequence"/>
</dbReference>
<evidence type="ECO:0000313" key="2">
    <source>
        <dbReference type="Proteomes" id="UP000645462"/>
    </source>
</evidence>
<name>A0ABQ1KDQ4_9RHOB</name>
<evidence type="ECO:0008006" key="3">
    <source>
        <dbReference type="Google" id="ProtNLM"/>
    </source>
</evidence>
<evidence type="ECO:0000313" key="1">
    <source>
        <dbReference type="EMBL" id="GGB91045.1"/>
    </source>
</evidence>
<gene>
    <name evidence="1" type="ORF">GCM10011363_04530</name>
</gene>
<proteinExistence type="predicted"/>
<dbReference type="RefSeq" id="WP_188480324.1">
    <property type="nucleotide sequence ID" value="NZ_BMFC01000001.1"/>
</dbReference>
<dbReference type="EMBL" id="BMFC01000001">
    <property type="protein sequence ID" value="GGB91045.1"/>
    <property type="molecule type" value="Genomic_DNA"/>
</dbReference>
<dbReference type="InterPro" id="IPR019650">
    <property type="entry name" value="DUF2513"/>
</dbReference>
<sequence>MKRDDDLIRKLLIETEAAEEWRVTVFEGLNNPPEEEQRNYHIKLLCDAGLMTWETGIMYRMTNQGHDYLDAVRSDNIWQKTKDGAAQVGGMTLGMMKELAIAYLKKEAKDRLGVDL</sequence>
<comment type="caution">
    <text evidence="1">The sequence shown here is derived from an EMBL/GenBank/DDBJ whole genome shotgun (WGS) entry which is preliminary data.</text>
</comment>
<keyword evidence="2" id="KW-1185">Reference proteome</keyword>
<dbReference type="Pfam" id="PF10711">
    <property type="entry name" value="DUF2513"/>
    <property type="match status" value="1"/>
</dbReference>
<organism evidence="1 2">
    <name type="scientific">Marivita lacus</name>
    <dbReference type="NCBI Taxonomy" id="1323742"/>
    <lineage>
        <taxon>Bacteria</taxon>
        <taxon>Pseudomonadati</taxon>
        <taxon>Pseudomonadota</taxon>
        <taxon>Alphaproteobacteria</taxon>
        <taxon>Rhodobacterales</taxon>
        <taxon>Roseobacteraceae</taxon>
        <taxon>Marivita</taxon>
    </lineage>
</organism>
<protein>
    <recommendedName>
        <fullName evidence="3">DUF2513 domain-containing protein</fullName>
    </recommendedName>
</protein>
<reference evidence="2" key="1">
    <citation type="journal article" date="2019" name="Int. J. Syst. Evol. Microbiol.">
        <title>The Global Catalogue of Microorganisms (GCM) 10K type strain sequencing project: providing services to taxonomists for standard genome sequencing and annotation.</title>
        <authorList>
            <consortium name="The Broad Institute Genomics Platform"/>
            <consortium name="The Broad Institute Genome Sequencing Center for Infectious Disease"/>
            <person name="Wu L."/>
            <person name="Ma J."/>
        </authorList>
    </citation>
    <scope>NUCLEOTIDE SEQUENCE [LARGE SCALE GENOMIC DNA]</scope>
    <source>
        <strain evidence="2">CGMCC 1.12478</strain>
    </source>
</reference>
<accession>A0ABQ1KDQ4</accession>